<proteinExistence type="inferred from homology"/>
<reference evidence="8 9" key="1">
    <citation type="journal article" date="2018" name="Sci. Rep.">
        <title>Rhizobium tumorigenes sp. nov., a novel plant tumorigenic bacterium isolated from cane gall tumors on thornless blackberry.</title>
        <authorList>
            <person name="Kuzmanovi N."/>
            <person name="Smalla K."/>
            <person name="Gronow S."/>
            <person name="PuBawska J."/>
        </authorList>
    </citation>
    <scope>NUCLEOTIDE SEQUENCE [LARGE SCALE GENOMIC DNA]</scope>
    <source>
        <strain evidence="8 9">CCBAU 85046</strain>
    </source>
</reference>
<keyword evidence="9" id="KW-1185">Reference proteome</keyword>
<evidence type="ECO:0000256" key="4">
    <source>
        <dbReference type="ARBA" id="ARBA00022989"/>
    </source>
</evidence>
<keyword evidence="3 6" id="KW-0812">Transmembrane</keyword>
<dbReference type="GO" id="GO:0000271">
    <property type="term" value="P:polysaccharide biosynthetic process"/>
    <property type="evidence" value="ECO:0007669"/>
    <property type="project" value="InterPro"/>
</dbReference>
<gene>
    <name evidence="8" type="ORF">CPY51_24345</name>
</gene>
<evidence type="ECO:0000313" key="8">
    <source>
        <dbReference type="EMBL" id="PZM09988.1"/>
    </source>
</evidence>
<name>A0A2W4CFV4_9HYPH</name>
<organism evidence="8 9">
    <name type="scientific">Rhizobium tubonense</name>
    <dbReference type="NCBI Taxonomy" id="484088"/>
    <lineage>
        <taxon>Bacteria</taxon>
        <taxon>Pseudomonadati</taxon>
        <taxon>Pseudomonadota</taxon>
        <taxon>Alphaproteobacteria</taxon>
        <taxon>Hyphomicrobiales</taxon>
        <taxon>Rhizobiaceae</taxon>
        <taxon>Rhizobium/Agrobacterium group</taxon>
        <taxon>Rhizobium</taxon>
    </lineage>
</organism>
<evidence type="ECO:0000256" key="3">
    <source>
        <dbReference type="ARBA" id="ARBA00022692"/>
    </source>
</evidence>
<keyword evidence="4 6" id="KW-1133">Transmembrane helix</keyword>
<feature type="transmembrane region" description="Helical" evidence="6">
    <location>
        <begin position="32"/>
        <end position="52"/>
    </location>
</feature>
<dbReference type="Proteomes" id="UP000248925">
    <property type="component" value="Unassembled WGS sequence"/>
</dbReference>
<feature type="transmembrane region" description="Helical" evidence="6">
    <location>
        <begin position="7"/>
        <end position="26"/>
    </location>
</feature>
<comment type="subcellular location">
    <subcellularLocation>
        <location evidence="1">Membrane</location>
        <topology evidence="1">Multi-pass membrane protein</topology>
    </subcellularLocation>
</comment>
<comment type="caution">
    <text evidence="8">The sequence shown here is derived from an EMBL/GenBank/DDBJ whole genome shotgun (WGS) entry which is preliminary data.</text>
</comment>
<protein>
    <recommendedName>
        <fullName evidence="7">GtrA/DPMS transmembrane domain-containing protein</fullName>
    </recommendedName>
</protein>
<evidence type="ECO:0000256" key="2">
    <source>
        <dbReference type="ARBA" id="ARBA00009399"/>
    </source>
</evidence>
<evidence type="ECO:0000313" key="9">
    <source>
        <dbReference type="Proteomes" id="UP000248925"/>
    </source>
</evidence>
<evidence type="ECO:0000256" key="1">
    <source>
        <dbReference type="ARBA" id="ARBA00004141"/>
    </source>
</evidence>
<feature type="domain" description="GtrA/DPMS transmembrane" evidence="7">
    <location>
        <begin position="8"/>
        <end position="120"/>
    </location>
</feature>
<comment type="similarity">
    <text evidence="2">Belongs to the GtrA family.</text>
</comment>
<accession>A0A2W4CFV4</accession>
<dbReference type="InterPro" id="IPR007267">
    <property type="entry name" value="GtrA_DPMS_TM"/>
</dbReference>
<keyword evidence="5 6" id="KW-0472">Membrane</keyword>
<dbReference type="PANTHER" id="PTHR38459:SF1">
    <property type="entry name" value="PROPHAGE BACTOPRENOL-LINKED GLUCOSE TRANSLOCASE HOMOLOG"/>
    <property type="match status" value="1"/>
</dbReference>
<dbReference type="PANTHER" id="PTHR38459">
    <property type="entry name" value="PROPHAGE BACTOPRENOL-LINKED GLUCOSE TRANSLOCASE HOMOLOG"/>
    <property type="match status" value="1"/>
</dbReference>
<evidence type="ECO:0000259" key="7">
    <source>
        <dbReference type="Pfam" id="PF04138"/>
    </source>
</evidence>
<dbReference type="EMBL" id="PCDP01000056">
    <property type="protein sequence ID" value="PZM09988.1"/>
    <property type="molecule type" value="Genomic_DNA"/>
</dbReference>
<dbReference type="InterPro" id="IPR051401">
    <property type="entry name" value="GtrA_CellWall_Glycosyl"/>
</dbReference>
<feature type="transmembrane region" description="Helical" evidence="6">
    <location>
        <begin position="64"/>
        <end position="85"/>
    </location>
</feature>
<sequence length="125" mass="13629">MLKRYSLFAGGSAIGATIDYTITLITSDLADLPPTIALGLAMILSASVTFFFHDRITFPERVSVRHRFFLFMLWSGLVFVMRTLLLKMGLYAGLPLAAALLLAIGLASMINFVVSSAVIFPTNQP</sequence>
<dbReference type="Pfam" id="PF04138">
    <property type="entry name" value="GtrA_DPMS_TM"/>
    <property type="match status" value="1"/>
</dbReference>
<dbReference type="OrthoDB" id="7776825at2"/>
<dbReference type="RefSeq" id="WP_111162815.1">
    <property type="nucleotide sequence ID" value="NZ_PCDP01000056.1"/>
</dbReference>
<evidence type="ECO:0000256" key="6">
    <source>
        <dbReference type="SAM" id="Phobius"/>
    </source>
</evidence>
<evidence type="ECO:0000256" key="5">
    <source>
        <dbReference type="ARBA" id="ARBA00023136"/>
    </source>
</evidence>
<feature type="transmembrane region" description="Helical" evidence="6">
    <location>
        <begin position="97"/>
        <end position="120"/>
    </location>
</feature>
<dbReference type="GO" id="GO:0005886">
    <property type="term" value="C:plasma membrane"/>
    <property type="evidence" value="ECO:0007669"/>
    <property type="project" value="TreeGrafter"/>
</dbReference>
<dbReference type="AlphaFoldDB" id="A0A2W4CFV4"/>